<feature type="region of interest" description="Disordered" evidence="1">
    <location>
        <begin position="362"/>
        <end position="393"/>
    </location>
</feature>
<dbReference type="Proteomes" id="UP000887560">
    <property type="component" value="Unplaced"/>
</dbReference>
<feature type="compositionally biased region" description="Basic and acidic residues" evidence="1">
    <location>
        <begin position="432"/>
        <end position="457"/>
    </location>
</feature>
<feature type="compositionally biased region" description="Basic and acidic residues" evidence="1">
    <location>
        <begin position="719"/>
        <end position="732"/>
    </location>
</feature>
<accession>A0A915NWG8</accession>
<keyword evidence="2" id="KW-1185">Reference proteome</keyword>
<dbReference type="WBParaSite" id="scf7180000422193.g8514">
    <property type="protein sequence ID" value="scf7180000422193.g8514"/>
    <property type="gene ID" value="scf7180000422193.g8514"/>
</dbReference>
<evidence type="ECO:0000256" key="1">
    <source>
        <dbReference type="SAM" id="MobiDB-lite"/>
    </source>
</evidence>
<feature type="region of interest" description="Disordered" evidence="1">
    <location>
        <begin position="677"/>
        <end position="732"/>
    </location>
</feature>
<evidence type="ECO:0000313" key="3">
    <source>
        <dbReference type="WBParaSite" id="scf7180000422193.g8514"/>
    </source>
</evidence>
<organism evidence="2 3">
    <name type="scientific">Meloidogyne floridensis</name>
    <dbReference type="NCBI Taxonomy" id="298350"/>
    <lineage>
        <taxon>Eukaryota</taxon>
        <taxon>Metazoa</taxon>
        <taxon>Ecdysozoa</taxon>
        <taxon>Nematoda</taxon>
        <taxon>Chromadorea</taxon>
        <taxon>Rhabditida</taxon>
        <taxon>Tylenchina</taxon>
        <taxon>Tylenchomorpha</taxon>
        <taxon>Tylenchoidea</taxon>
        <taxon>Meloidogynidae</taxon>
        <taxon>Meloidogyninae</taxon>
        <taxon>Meloidogyne</taxon>
    </lineage>
</organism>
<name>A0A915NWG8_9BILA</name>
<feature type="compositionally biased region" description="Polar residues" evidence="1">
    <location>
        <begin position="577"/>
        <end position="587"/>
    </location>
</feature>
<protein>
    <submittedName>
        <fullName evidence="3">Uncharacterized protein</fullName>
    </submittedName>
</protein>
<dbReference type="AlphaFoldDB" id="A0A915NWG8"/>
<feature type="compositionally biased region" description="Basic and acidic residues" evidence="1">
    <location>
        <begin position="382"/>
        <end position="393"/>
    </location>
</feature>
<feature type="compositionally biased region" description="Basic residues" evidence="1">
    <location>
        <begin position="467"/>
        <end position="476"/>
    </location>
</feature>
<feature type="compositionally biased region" description="Basic and acidic residues" evidence="1">
    <location>
        <begin position="598"/>
        <end position="612"/>
    </location>
</feature>
<feature type="compositionally biased region" description="Acidic residues" evidence="1">
    <location>
        <begin position="699"/>
        <end position="708"/>
    </location>
</feature>
<feature type="compositionally biased region" description="Basic and acidic residues" evidence="1">
    <location>
        <begin position="503"/>
        <end position="517"/>
    </location>
</feature>
<feature type="compositionally biased region" description="Basic and acidic residues" evidence="1">
    <location>
        <begin position="566"/>
        <end position="576"/>
    </location>
</feature>
<feature type="compositionally biased region" description="Basic and acidic residues" evidence="1">
    <location>
        <begin position="680"/>
        <end position="691"/>
    </location>
</feature>
<feature type="compositionally biased region" description="Basic and acidic residues" evidence="1">
    <location>
        <begin position="362"/>
        <end position="374"/>
    </location>
</feature>
<reference evidence="3" key="1">
    <citation type="submission" date="2022-11" db="UniProtKB">
        <authorList>
            <consortium name="WormBaseParasite"/>
        </authorList>
    </citation>
    <scope>IDENTIFICATION</scope>
</reference>
<sequence>MSKTTKIFIIKNFIFILLQIIILNNNKVLSSISERQHKFRGLIEPSIYFYNGIPKPIVWKIEIKCLHGCDNWFRFYIEATKDNVDKAGAFEIKLMAGKKKEGNGYKKISQIRVHIRSMDLLAGQFRKYTWENVTPQLDKIHVFQFGHFEQLSPDQNFYLNFKFVEQLPSIEMSVNGLLKFKKYVASINGKSPVTEHVGLNMLSEIAQKFSEKELNEREYLGINEIKMELDEYFGRGTLNFSSYLKNNEDPLLNFFVKQVPICGLCQATEHLNEPQNEQTKEFISKLKRCPICENIINLNEENEALFDDEIKEKILYHIQLILPILQNGEYPHYTYHVGQARERKEYNRLEFISFPDEDLDIDKSESSKTDEGEVKRRKKGKEKLYKEDESIPEHYEGRRKSRRLIDLFKDSPINKEFIVKWRKRIDRKQRRKEKEMRRNEDKQQSKEADKKKDAEKKEDDEEEGTPLRRRSRRKHIPGGEGHFVDDKKVDDNDTHENMGLSLDQEHKHEEYKDDIRMARSPLKRQLSKERRRHKSQPTEARSLGVLQLPERSLSDQDIGSKPLFYETEHDGAKLGKSDSQGSDNNLPMQLALFKSLTKAKEQRKDKGSRSKEIPLFQHTEASKEIEEIEEVSSDYSKIQNIQPWDWEKCYYPDSSSGQTSPIRKDYQQPSASCEIFQEDGGDKEKKEEKVSSPKSPWFNEEDYIEDIGESNKSKKSSKSLKEKMTSKFRKLTENPKLSKIKRAISDKIKRRIKST</sequence>
<feature type="compositionally biased region" description="Basic and acidic residues" evidence="1">
    <location>
        <begin position="482"/>
        <end position="496"/>
    </location>
</feature>
<proteinExistence type="predicted"/>
<evidence type="ECO:0000313" key="2">
    <source>
        <dbReference type="Proteomes" id="UP000887560"/>
    </source>
</evidence>
<feature type="region of interest" description="Disordered" evidence="1">
    <location>
        <begin position="428"/>
        <end position="634"/>
    </location>
</feature>